<dbReference type="CDD" id="cd04301">
    <property type="entry name" value="NAT_SF"/>
    <property type="match status" value="1"/>
</dbReference>
<evidence type="ECO:0000313" key="6">
    <source>
        <dbReference type="EMBL" id="MBD3689954.1"/>
    </source>
</evidence>
<dbReference type="InterPro" id="IPR050680">
    <property type="entry name" value="YpeA/RimI_acetyltransf"/>
</dbReference>
<dbReference type="GO" id="GO:0005840">
    <property type="term" value="C:ribosome"/>
    <property type="evidence" value="ECO:0007669"/>
    <property type="project" value="UniProtKB-KW"/>
</dbReference>
<dbReference type="Proteomes" id="UP000627538">
    <property type="component" value="Unassembled WGS sequence"/>
</dbReference>
<name>A0A8I0GA40_9ACTO</name>
<feature type="domain" description="N-acetyltransferase" evidence="5">
    <location>
        <begin position="1"/>
        <end position="145"/>
    </location>
</feature>
<evidence type="ECO:0000256" key="2">
    <source>
        <dbReference type="ARBA" id="ARBA00022490"/>
    </source>
</evidence>
<keyword evidence="4" id="KW-0012">Acyltransferase</keyword>
<dbReference type="EMBL" id="JACRUO010000002">
    <property type="protein sequence ID" value="MBD3689954.1"/>
    <property type="molecule type" value="Genomic_DNA"/>
</dbReference>
<comment type="caution">
    <text evidence="6">The sequence shown here is derived from an EMBL/GenBank/DDBJ whole genome shotgun (WGS) entry which is preliminary data.</text>
</comment>
<organism evidence="6 7">
    <name type="scientific">Nanchangia anserum</name>
    <dbReference type="NCBI Taxonomy" id="2692125"/>
    <lineage>
        <taxon>Bacteria</taxon>
        <taxon>Bacillati</taxon>
        <taxon>Actinomycetota</taxon>
        <taxon>Actinomycetes</taxon>
        <taxon>Actinomycetales</taxon>
        <taxon>Actinomycetaceae</taxon>
        <taxon>Nanchangia</taxon>
    </lineage>
</organism>
<keyword evidence="6" id="KW-0689">Ribosomal protein</keyword>
<dbReference type="RefSeq" id="WP_191072065.1">
    <property type="nucleotide sequence ID" value="NZ_CP060506.1"/>
</dbReference>
<keyword evidence="7" id="KW-1185">Reference proteome</keyword>
<dbReference type="SUPFAM" id="SSF55729">
    <property type="entry name" value="Acyl-CoA N-acyltransferases (Nat)"/>
    <property type="match status" value="1"/>
</dbReference>
<dbReference type="Pfam" id="PF00583">
    <property type="entry name" value="Acetyltransf_1"/>
    <property type="match status" value="1"/>
</dbReference>
<dbReference type="PROSITE" id="PS51186">
    <property type="entry name" value="GNAT"/>
    <property type="match status" value="1"/>
</dbReference>
<keyword evidence="6" id="KW-0687">Ribonucleoprotein</keyword>
<dbReference type="NCBIfam" id="TIGR01575">
    <property type="entry name" value="rimI"/>
    <property type="match status" value="1"/>
</dbReference>
<reference evidence="6 7" key="1">
    <citation type="submission" date="2020-08" db="EMBL/GenBank/DDBJ databases">
        <title>Winkia gen. nov., sp. nov., isolated from faeces of the Anser albifrons in China.</title>
        <authorList>
            <person name="Liu Q."/>
        </authorList>
    </citation>
    <scope>NUCLEOTIDE SEQUENCE [LARGE SCALE GENOMIC DNA]</scope>
    <source>
        <strain evidence="6 7">C62</strain>
    </source>
</reference>
<proteinExistence type="inferred from homology"/>
<dbReference type="GO" id="GO:0008080">
    <property type="term" value="F:N-acetyltransferase activity"/>
    <property type="evidence" value="ECO:0007669"/>
    <property type="project" value="InterPro"/>
</dbReference>
<dbReference type="PANTHER" id="PTHR43420">
    <property type="entry name" value="ACETYLTRANSFERASE"/>
    <property type="match status" value="1"/>
</dbReference>
<gene>
    <name evidence="6" type="primary">rimI</name>
    <name evidence="6" type="ORF">H8R10_06920</name>
</gene>
<dbReference type="Gene3D" id="3.40.630.30">
    <property type="match status" value="1"/>
</dbReference>
<protein>
    <submittedName>
        <fullName evidence="6">Ribosomal protein S18-alanine N-acetyltransferase</fullName>
    </submittedName>
</protein>
<evidence type="ECO:0000256" key="3">
    <source>
        <dbReference type="ARBA" id="ARBA00022679"/>
    </source>
</evidence>
<keyword evidence="2" id="KW-0963">Cytoplasm</keyword>
<sequence length="156" mass="16563">MIVAATPADAEDLAALDAEVFGWEAWGSEAFGEVLASADGWGLIAREGEACIGAIIMTRGGDQADVATLGVSASHRRRGLGAALLDAAIDEAETRGIREIFLEVRASNEAAQALYRSRGFCIIARRRGYYRHPREDAVVMRARSGSRVGPIGSETA</sequence>
<evidence type="ECO:0000313" key="7">
    <source>
        <dbReference type="Proteomes" id="UP000627538"/>
    </source>
</evidence>
<dbReference type="InterPro" id="IPR000182">
    <property type="entry name" value="GNAT_dom"/>
</dbReference>
<dbReference type="PANTHER" id="PTHR43420:SF12">
    <property type="entry name" value="N-ACETYLTRANSFERASE DOMAIN-CONTAINING PROTEIN"/>
    <property type="match status" value="1"/>
</dbReference>
<dbReference type="InterPro" id="IPR016181">
    <property type="entry name" value="Acyl_CoA_acyltransferase"/>
</dbReference>
<keyword evidence="3 6" id="KW-0808">Transferase</keyword>
<evidence type="ECO:0000259" key="5">
    <source>
        <dbReference type="PROSITE" id="PS51186"/>
    </source>
</evidence>
<accession>A0A8I0GA40</accession>
<dbReference type="InterPro" id="IPR006464">
    <property type="entry name" value="AcTrfase_RimI/Ard1"/>
</dbReference>
<evidence type="ECO:0000256" key="4">
    <source>
        <dbReference type="ARBA" id="ARBA00023315"/>
    </source>
</evidence>
<comment type="similarity">
    <text evidence="1">Belongs to the acetyltransferase family. RimI subfamily.</text>
</comment>
<dbReference type="AlphaFoldDB" id="A0A8I0GA40"/>
<evidence type="ECO:0000256" key="1">
    <source>
        <dbReference type="ARBA" id="ARBA00005395"/>
    </source>
</evidence>